<comment type="caution">
    <text evidence="5">The sequence shown here is derived from an EMBL/GenBank/DDBJ whole genome shotgun (WGS) entry which is preliminary data.</text>
</comment>
<dbReference type="InterPro" id="IPR037066">
    <property type="entry name" value="Plug_dom_sf"/>
</dbReference>
<keyword evidence="2" id="KW-0813">Transport</keyword>
<dbReference type="Pfam" id="PF13715">
    <property type="entry name" value="CarbopepD_reg_2"/>
    <property type="match status" value="1"/>
</dbReference>
<gene>
    <name evidence="5" type="ORF">J2W55_004675</name>
</gene>
<dbReference type="InterPro" id="IPR023997">
    <property type="entry name" value="TonB-dep_OMP_SusC/RagA_CS"/>
</dbReference>
<protein>
    <submittedName>
        <fullName evidence="5">TonB-dependent SusC/RagA subfamily outer membrane receptor</fullName>
    </submittedName>
</protein>
<dbReference type="NCBIfam" id="TIGR04057">
    <property type="entry name" value="SusC_RagA_signa"/>
    <property type="match status" value="1"/>
</dbReference>
<keyword evidence="2" id="KW-0812">Transmembrane</keyword>
<organism evidence="5 6">
    <name type="scientific">Mucilaginibacter pocheonensis</name>
    <dbReference type="NCBI Taxonomy" id="398050"/>
    <lineage>
        <taxon>Bacteria</taxon>
        <taxon>Pseudomonadati</taxon>
        <taxon>Bacteroidota</taxon>
        <taxon>Sphingobacteriia</taxon>
        <taxon>Sphingobacteriales</taxon>
        <taxon>Sphingobacteriaceae</taxon>
        <taxon>Mucilaginibacter</taxon>
    </lineage>
</organism>
<dbReference type="InterPro" id="IPR008969">
    <property type="entry name" value="CarboxyPept-like_regulatory"/>
</dbReference>
<comment type="subcellular location">
    <subcellularLocation>
        <location evidence="2">Cell outer membrane</location>
        <topology evidence="2">Multi-pass membrane protein</topology>
    </subcellularLocation>
</comment>
<dbReference type="SUPFAM" id="SSF49464">
    <property type="entry name" value="Carboxypeptidase regulatory domain-like"/>
    <property type="match status" value="1"/>
</dbReference>
<dbReference type="InterPro" id="IPR012910">
    <property type="entry name" value="Plug_dom"/>
</dbReference>
<evidence type="ECO:0000259" key="4">
    <source>
        <dbReference type="Pfam" id="PF07715"/>
    </source>
</evidence>
<dbReference type="PANTHER" id="PTHR30069">
    <property type="entry name" value="TONB-DEPENDENT OUTER MEMBRANE RECEPTOR"/>
    <property type="match status" value="1"/>
</dbReference>
<name>A0ABU1THC2_9SPHI</name>
<dbReference type="Pfam" id="PF07715">
    <property type="entry name" value="Plug"/>
    <property type="match status" value="1"/>
</dbReference>
<keyword evidence="6" id="KW-1185">Reference proteome</keyword>
<dbReference type="Gene3D" id="2.170.130.10">
    <property type="entry name" value="TonB-dependent receptor, plug domain"/>
    <property type="match status" value="1"/>
</dbReference>
<proteinExistence type="inferred from homology"/>
<comment type="similarity">
    <text evidence="2">Belongs to the TonB-dependent receptor family.</text>
</comment>
<evidence type="ECO:0000256" key="1">
    <source>
        <dbReference type="ARBA" id="ARBA00022729"/>
    </source>
</evidence>
<keyword evidence="2" id="KW-0998">Cell outer membrane</keyword>
<dbReference type="PANTHER" id="PTHR30069:SF29">
    <property type="entry name" value="HEMOGLOBIN AND HEMOGLOBIN-HAPTOGLOBIN-BINDING PROTEIN 1-RELATED"/>
    <property type="match status" value="1"/>
</dbReference>
<feature type="signal peptide" evidence="3">
    <location>
        <begin position="1"/>
        <end position="20"/>
    </location>
</feature>
<reference evidence="5 6" key="1">
    <citation type="submission" date="2023-07" db="EMBL/GenBank/DDBJ databases">
        <title>Sorghum-associated microbial communities from plants grown in Nebraska, USA.</title>
        <authorList>
            <person name="Schachtman D."/>
        </authorList>
    </citation>
    <scope>NUCLEOTIDE SEQUENCE [LARGE SCALE GENOMIC DNA]</scope>
    <source>
        <strain evidence="5 6">3262</strain>
    </source>
</reference>
<keyword evidence="2" id="KW-1134">Transmembrane beta strand</keyword>
<dbReference type="Proteomes" id="UP001247620">
    <property type="component" value="Unassembled WGS sequence"/>
</dbReference>
<evidence type="ECO:0000313" key="5">
    <source>
        <dbReference type="EMBL" id="MDR6944815.1"/>
    </source>
</evidence>
<evidence type="ECO:0000256" key="3">
    <source>
        <dbReference type="SAM" id="SignalP"/>
    </source>
</evidence>
<keyword evidence="5" id="KW-0675">Receptor</keyword>
<evidence type="ECO:0000313" key="6">
    <source>
        <dbReference type="Proteomes" id="UP001247620"/>
    </source>
</evidence>
<dbReference type="RefSeq" id="WP_310101666.1">
    <property type="nucleotide sequence ID" value="NZ_JAVDUU010000004.1"/>
</dbReference>
<dbReference type="PROSITE" id="PS52016">
    <property type="entry name" value="TONB_DEPENDENT_REC_3"/>
    <property type="match status" value="1"/>
</dbReference>
<accession>A0ABU1THC2</accession>
<feature type="chain" id="PRO_5045842858" evidence="3">
    <location>
        <begin position="21"/>
        <end position="321"/>
    </location>
</feature>
<keyword evidence="2" id="KW-0472">Membrane</keyword>
<dbReference type="SUPFAM" id="SSF56935">
    <property type="entry name" value="Porins"/>
    <property type="match status" value="1"/>
</dbReference>
<dbReference type="Gene3D" id="2.60.40.1120">
    <property type="entry name" value="Carboxypeptidase-like, regulatory domain"/>
    <property type="match status" value="1"/>
</dbReference>
<keyword evidence="1 3" id="KW-0732">Signal</keyword>
<dbReference type="EMBL" id="JAVDUU010000004">
    <property type="protein sequence ID" value="MDR6944815.1"/>
    <property type="molecule type" value="Genomic_DNA"/>
</dbReference>
<dbReference type="InterPro" id="IPR039426">
    <property type="entry name" value="TonB-dep_rcpt-like"/>
</dbReference>
<feature type="domain" description="TonB-dependent receptor plug" evidence="4">
    <location>
        <begin position="117"/>
        <end position="219"/>
    </location>
</feature>
<evidence type="ECO:0000256" key="2">
    <source>
        <dbReference type="PROSITE-ProRule" id="PRU01360"/>
    </source>
</evidence>
<sequence>MKKLRYLLIIFFLFPLSLLAQQTTIGGKVIDLTDGATLPGVSVKIKGTSTGVITDADGKFKLSVPGPNTVLQLSYIGYVTQEIVVKDIEDGTIALKTTNKSLDEVVVVGYGVQKRATITGSVATLQSKEITTTKNESVVKMLTGKIPGVCIVQTTAEPGTYANNLNIRGYQGAPLIVIDGVIGGDQSTIGRMDPNEIESISVLKDAAASIYGMRAAGGAILITTKKGSKNGKLNINYSVNDAIQTFLGMPEGVGAVDFMMLTNEKIKRDFANNFVRNVTPQFSYADIRPWIDGTYKSPDWTDMVFRKPRSQFGNHAAKKLN</sequence>